<gene>
    <name evidence="1" type="ORF">DFP79_3613</name>
</gene>
<dbReference type="AlphaFoldDB" id="A0A4R6M295"/>
<evidence type="ECO:0000313" key="2">
    <source>
        <dbReference type="Proteomes" id="UP000294656"/>
    </source>
</evidence>
<evidence type="ECO:0000313" key="1">
    <source>
        <dbReference type="EMBL" id="TDO95371.1"/>
    </source>
</evidence>
<dbReference type="EMBL" id="SNXC01000017">
    <property type="protein sequence ID" value="TDO95371.1"/>
    <property type="molecule type" value="Genomic_DNA"/>
</dbReference>
<dbReference type="OrthoDB" id="9804790at2"/>
<comment type="caution">
    <text evidence="1">The sequence shown here is derived from an EMBL/GenBank/DDBJ whole genome shotgun (WGS) entry which is preliminary data.</text>
</comment>
<dbReference type="Proteomes" id="UP000294656">
    <property type="component" value="Unassembled WGS sequence"/>
</dbReference>
<dbReference type="RefSeq" id="WP_133505284.1">
    <property type="nucleotide sequence ID" value="NZ_SNXC01000017.1"/>
</dbReference>
<name>A0A4R6M295_9GAMM</name>
<sequence>MLSMKLNNGINSPKVSFLTATIGSFQRCDEYAVDTLSNAIKIGYRSSYNSSFYKNKSSSQAISKWNSLINRLATPKSKPYLTYKITS</sequence>
<reference evidence="1 2" key="1">
    <citation type="submission" date="2019-03" db="EMBL/GenBank/DDBJ databases">
        <title>Genomic Encyclopedia of Type Strains, Phase III (KMG-III): the genomes of soil and plant-associated and newly described type strains.</title>
        <authorList>
            <person name="Whitman W."/>
        </authorList>
    </citation>
    <scope>NUCLEOTIDE SEQUENCE [LARGE SCALE GENOMIC DNA]</scope>
    <source>
        <strain evidence="1 2">CECT 7378</strain>
    </source>
</reference>
<proteinExistence type="predicted"/>
<organism evidence="1 2">
    <name type="scientific">Marinomonas balearica</name>
    <dbReference type="NCBI Taxonomy" id="491947"/>
    <lineage>
        <taxon>Bacteria</taxon>
        <taxon>Pseudomonadati</taxon>
        <taxon>Pseudomonadota</taxon>
        <taxon>Gammaproteobacteria</taxon>
        <taxon>Oceanospirillales</taxon>
        <taxon>Oceanospirillaceae</taxon>
        <taxon>Marinomonas</taxon>
    </lineage>
</organism>
<keyword evidence="2" id="KW-1185">Reference proteome</keyword>
<accession>A0A4R6M295</accession>
<protein>
    <submittedName>
        <fullName evidence="1">Uncharacterized protein</fullName>
    </submittedName>
</protein>